<sequence length="81" mass="8944">MVAADKAIGNKELMINVGTLSDKDSGKVSESREGLELDMVNDESRIKVLDDEIVGESLLFFRLVDDSLINMELVVRSTCEP</sequence>
<dbReference type="EMBL" id="AWUE01013491">
    <property type="protein sequence ID" value="OMP06828.1"/>
    <property type="molecule type" value="Genomic_DNA"/>
</dbReference>
<evidence type="ECO:0000313" key="1">
    <source>
        <dbReference type="EMBL" id="OMP06828.1"/>
    </source>
</evidence>
<organism evidence="1 2">
    <name type="scientific">Corchorus olitorius</name>
    <dbReference type="NCBI Taxonomy" id="93759"/>
    <lineage>
        <taxon>Eukaryota</taxon>
        <taxon>Viridiplantae</taxon>
        <taxon>Streptophyta</taxon>
        <taxon>Embryophyta</taxon>
        <taxon>Tracheophyta</taxon>
        <taxon>Spermatophyta</taxon>
        <taxon>Magnoliopsida</taxon>
        <taxon>eudicotyledons</taxon>
        <taxon>Gunneridae</taxon>
        <taxon>Pentapetalae</taxon>
        <taxon>rosids</taxon>
        <taxon>malvids</taxon>
        <taxon>Malvales</taxon>
        <taxon>Malvaceae</taxon>
        <taxon>Grewioideae</taxon>
        <taxon>Apeibeae</taxon>
        <taxon>Corchorus</taxon>
    </lineage>
</organism>
<dbReference type="AlphaFoldDB" id="A0A1R3KIK2"/>
<evidence type="ECO:0000313" key="2">
    <source>
        <dbReference type="Proteomes" id="UP000187203"/>
    </source>
</evidence>
<dbReference type="Proteomes" id="UP000187203">
    <property type="component" value="Unassembled WGS sequence"/>
</dbReference>
<proteinExistence type="predicted"/>
<protein>
    <submittedName>
        <fullName evidence="1">Uncharacterized protein</fullName>
    </submittedName>
</protein>
<gene>
    <name evidence="1" type="ORF">COLO4_07863</name>
</gene>
<comment type="caution">
    <text evidence="1">The sequence shown here is derived from an EMBL/GenBank/DDBJ whole genome shotgun (WGS) entry which is preliminary data.</text>
</comment>
<accession>A0A1R3KIK2</accession>
<name>A0A1R3KIK2_9ROSI</name>
<reference evidence="2" key="1">
    <citation type="submission" date="2013-09" db="EMBL/GenBank/DDBJ databases">
        <title>Corchorus olitorius genome sequencing.</title>
        <authorList>
            <person name="Alam M."/>
            <person name="Haque M.S."/>
            <person name="Islam M.S."/>
            <person name="Emdad E.M."/>
            <person name="Islam M.M."/>
            <person name="Ahmed B."/>
            <person name="Halim A."/>
            <person name="Hossen Q.M.M."/>
            <person name="Hossain M.Z."/>
            <person name="Ahmed R."/>
            <person name="Khan M.M."/>
            <person name="Islam R."/>
            <person name="Rashid M.M."/>
            <person name="Khan S.A."/>
            <person name="Rahman M.S."/>
            <person name="Alam M."/>
            <person name="Yahiya A.S."/>
            <person name="Khan M.S."/>
            <person name="Azam M.S."/>
            <person name="Haque T."/>
            <person name="Lashkar M.Z.H."/>
            <person name="Akhand A.I."/>
            <person name="Morshed G."/>
            <person name="Roy S."/>
            <person name="Uddin K.S."/>
            <person name="Rabeya T."/>
            <person name="Hossain A.S."/>
            <person name="Chowdhury A."/>
            <person name="Snigdha A.R."/>
            <person name="Mortoza M.S."/>
            <person name="Matin S.A."/>
            <person name="Hoque S.M.E."/>
            <person name="Islam M.K."/>
            <person name="Roy D.K."/>
            <person name="Haider R."/>
            <person name="Moosa M.M."/>
            <person name="Elias S.M."/>
            <person name="Hasan A.M."/>
            <person name="Jahan S."/>
            <person name="Shafiuddin M."/>
            <person name="Mahmood N."/>
            <person name="Shommy N.S."/>
        </authorList>
    </citation>
    <scope>NUCLEOTIDE SEQUENCE [LARGE SCALE GENOMIC DNA]</scope>
    <source>
        <strain evidence="2">cv. O-4</strain>
    </source>
</reference>
<keyword evidence="2" id="KW-1185">Reference proteome</keyword>